<sequence length="87" mass="9348">MSLAAISFHLGEDVQFRCHTYADAAPILSMNICGASVDITTSGERDRVSSEALAIVREFVAQARTFLAECERLHAAQLDPAAPNRAA</sequence>
<name>A0A7X0EY54_9ACTN</name>
<dbReference type="EMBL" id="JACHJB010000001">
    <property type="protein sequence ID" value="MBB6346099.1"/>
    <property type="molecule type" value="Genomic_DNA"/>
</dbReference>
<reference evidence="1 2" key="1">
    <citation type="submission" date="2020-08" db="EMBL/GenBank/DDBJ databases">
        <title>Sequencing the genomes of 1000 actinobacteria strains.</title>
        <authorList>
            <person name="Klenk H.-P."/>
        </authorList>
    </citation>
    <scope>NUCLEOTIDE SEQUENCE [LARGE SCALE GENOMIC DNA]</scope>
    <source>
        <strain evidence="1 2">DSM 45913</strain>
    </source>
</reference>
<evidence type="ECO:0000313" key="1">
    <source>
        <dbReference type="EMBL" id="MBB6346099.1"/>
    </source>
</evidence>
<organism evidence="1 2">
    <name type="scientific">Nonomuraea muscovyensis</name>
    <dbReference type="NCBI Taxonomy" id="1124761"/>
    <lineage>
        <taxon>Bacteria</taxon>
        <taxon>Bacillati</taxon>
        <taxon>Actinomycetota</taxon>
        <taxon>Actinomycetes</taxon>
        <taxon>Streptosporangiales</taxon>
        <taxon>Streptosporangiaceae</taxon>
        <taxon>Nonomuraea</taxon>
    </lineage>
</organism>
<keyword evidence="2" id="KW-1185">Reference proteome</keyword>
<accession>A0A7X0EY54</accession>
<evidence type="ECO:0000313" key="2">
    <source>
        <dbReference type="Proteomes" id="UP000583800"/>
    </source>
</evidence>
<dbReference type="RefSeq" id="WP_185083946.1">
    <property type="nucleotide sequence ID" value="NZ_JACHJB010000001.1"/>
</dbReference>
<dbReference type="Proteomes" id="UP000583800">
    <property type="component" value="Unassembled WGS sequence"/>
</dbReference>
<comment type="caution">
    <text evidence="1">The sequence shown here is derived from an EMBL/GenBank/DDBJ whole genome shotgun (WGS) entry which is preliminary data.</text>
</comment>
<proteinExistence type="predicted"/>
<gene>
    <name evidence="1" type="ORF">FHU36_002608</name>
</gene>
<protein>
    <submittedName>
        <fullName evidence="1">Uncharacterized protein</fullName>
    </submittedName>
</protein>
<dbReference type="AlphaFoldDB" id="A0A7X0EY54"/>